<organism evidence="1 2">
    <name type="scientific">Nostoc azollae (strain 0708)</name>
    <name type="common">Anabaena azollae (strain 0708)</name>
    <dbReference type="NCBI Taxonomy" id="551115"/>
    <lineage>
        <taxon>Bacteria</taxon>
        <taxon>Bacillati</taxon>
        <taxon>Cyanobacteriota</taxon>
        <taxon>Cyanophyceae</taxon>
        <taxon>Nostocales</taxon>
        <taxon>Nostocaceae</taxon>
        <taxon>Trichormus</taxon>
    </lineage>
</organism>
<gene>
    <name evidence="1" type="ordered locus">Aazo_1670</name>
</gene>
<name>D7E535_NOSA0</name>
<dbReference type="Proteomes" id="UP000001511">
    <property type="component" value="Chromosome"/>
</dbReference>
<evidence type="ECO:0000313" key="2">
    <source>
        <dbReference type="Proteomes" id="UP000001511"/>
    </source>
</evidence>
<proteinExistence type="predicted"/>
<dbReference type="HOGENOM" id="CLU_2168347_0_0_3"/>
<accession>D7E535</accession>
<sequence>MRLPAFQLVWRNPRCSLPEDPFKLPPVYSVPCTSDLFWQLKYYQRYYVTCPEQVPFCYTNLIIDGLSYNFRTQNNGNWCLENKGLINTQIPSVILRTERRFCGGISWINL</sequence>
<dbReference type="KEGG" id="naz:Aazo_1670"/>
<protein>
    <submittedName>
        <fullName evidence="1">Uncharacterized protein</fullName>
    </submittedName>
</protein>
<dbReference type="AlphaFoldDB" id="D7E535"/>
<reference evidence="1 2" key="1">
    <citation type="journal article" date="2010" name="PLoS ONE">
        <title>Genome erosion in a nitrogen-fixing vertically transmitted endosymbiotic multicellular cyanobacterium.</title>
        <authorList>
            <person name="Ran L."/>
            <person name="Larsson J."/>
            <person name="Vigil-Stenman T."/>
            <person name="Nylander J.A."/>
            <person name="Ininbergs K."/>
            <person name="Zheng W.W."/>
            <person name="Lapidus A."/>
            <person name="Lowry S."/>
            <person name="Haselkorn R."/>
            <person name="Bergman B."/>
        </authorList>
    </citation>
    <scope>NUCLEOTIDE SEQUENCE [LARGE SCALE GENOMIC DNA]</scope>
    <source>
        <strain evidence="1 2">0708</strain>
    </source>
</reference>
<keyword evidence="2" id="KW-1185">Reference proteome</keyword>
<evidence type="ECO:0000313" key="1">
    <source>
        <dbReference type="EMBL" id="ADI63832.1"/>
    </source>
</evidence>
<dbReference type="EMBL" id="CP002059">
    <property type="protein sequence ID" value="ADI63832.1"/>
    <property type="molecule type" value="Genomic_DNA"/>
</dbReference>